<dbReference type="InterPro" id="IPR025321">
    <property type="entry name" value="DUF4227"/>
</dbReference>
<sequence length="75" mass="9092">MKYIKLILETLKVFIIFTGCTILFYYAIMWISEEYQNHQKYDEPEGQAVKVVSNHVENDQHNWFERLVLFYLNGE</sequence>
<reference evidence="2 3" key="1">
    <citation type="submission" date="2022-10" db="EMBL/GenBank/DDBJ databases">
        <title>Description of Fervidibacillus gen. nov. in the family Fervidibacillaceae fam. nov. with two species, Fervidibacillus albus sp. nov., and Fervidibacillus halotolerans sp. nov., isolated from tidal flat sediments.</title>
        <authorList>
            <person name="Kwon K.K."/>
            <person name="Yang S.-H."/>
        </authorList>
    </citation>
    <scope>NUCLEOTIDE SEQUENCE [LARGE SCALE GENOMIC DNA]</scope>
    <source>
        <strain evidence="2 3">DSM 23332</strain>
    </source>
</reference>
<evidence type="ECO:0000256" key="1">
    <source>
        <dbReference type="SAM" id="Phobius"/>
    </source>
</evidence>
<proteinExistence type="predicted"/>
<feature type="transmembrane region" description="Helical" evidence="1">
    <location>
        <begin position="12"/>
        <end position="31"/>
    </location>
</feature>
<keyword evidence="1" id="KW-0472">Membrane</keyword>
<gene>
    <name evidence="2" type="ORF">OEV82_13420</name>
</gene>
<evidence type="ECO:0000313" key="3">
    <source>
        <dbReference type="Proteomes" id="UP001208656"/>
    </source>
</evidence>
<name>A0ABT2WID6_9BACI</name>
<keyword evidence="1" id="KW-0812">Transmembrane</keyword>
<protein>
    <submittedName>
        <fullName evidence="2">YqzK family protein</fullName>
    </submittedName>
</protein>
<dbReference type="RefSeq" id="WP_173662520.1">
    <property type="nucleotide sequence ID" value="NZ_JAOUSE010000053.1"/>
</dbReference>
<accession>A0ABT2WID6</accession>
<dbReference type="EMBL" id="JAOUSE010000053">
    <property type="protein sequence ID" value="MCU9595440.1"/>
    <property type="molecule type" value="Genomic_DNA"/>
</dbReference>
<comment type="caution">
    <text evidence="2">The sequence shown here is derived from an EMBL/GenBank/DDBJ whole genome shotgun (WGS) entry which is preliminary data.</text>
</comment>
<dbReference type="Pfam" id="PF14004">
    <property type="entry name" value="DUF4227"/>
    <property type="match status" value="1"/>
</dbReference>
<evidence type="ECO:0000313" key="2">
    <source>
        <dbReference type="EMBL" id="MCU9595440.1"/>
    </source>
</evidence>
<keyword evidence="1" id="KW-1133">Transmembrane helix</keyword>
<organism evidence="2 3">
    <name type="scientific">Pallidibacillus thermolactis</name>
    <dbReference type="NCBI Taxonomy" id="251051"/>
    <lineage>
        <taxon>Bacteria</taxon>
        <taxon>Bacillati</taxon>
        <taxon>Bacillota</taxon>
        <taxon>Bacilli</taxon>
        <taxon>Bacillales</taxon>
        <taxon>Bacillaceae</taxon>
        <taxon>Pallidibacillus</taxon>
    </lineage>
</organism>
<dbReference type="Proteomes" id="UP001208656">
    <property type="component" value="Unassembled WGS sequence"/>
</dbReference>
<keyword evidence="3" id="KW-1185">Reference proteome</keyword>